<dbReference type="CDD" id="cd11386">
    <property type="entry name" value="MCP_signal"/>
    <property type="match status" value="1"/>
</dbReference>
<dbReference type="InterPro" id="IPR004089">
    <property type="entry name" value="MCPsignal_dom"/>
</dbReference>
<dbReference type="EMBL" id="JACHLP010000006">
    <property type="protein sequence ID" value="MBB4844796.1"/>
    <property type="molecule type" value="Genomic_DNA"/>
</dbReference>
<evidence type="ECO:0000259" key="4">
    <source>
        <dbReference type="PROSITE" id="PS50111"/>
    </source>
</evidence>
<keyword evidence="3" id="KW-0472">Membrane</keyword>
<feature type="domain" description="Methyl-accepting transducer" evidence="4">
    <location>
        <begin position="224"/>
        <end position="453"/>
    </location>
</feature>
<dbReference type="Gene3D" id="1.10.287.950">
    <property type="entry name" value="Methyl-accepting chemotaxis protein"/>
    <property type="match status" value="1"/>
</dbReference>
<reference evidence="5 6" key="1">
    <citation type="submission" date="2020-08" db="EMBL/GenBank/DDBJ databases">
        <title>Functional genomics of gut bacteria from endangered species of beetles.</title>
        <authorList>
            <person name="Carlos-Shanley C."/>
        </authorList>
    </citation>
    <scope>NUCLEOTIDE SEQUENCE [LARGE SCALE GENOMIC DNA]</scope>
    <source>
        <strain evidence="5 6">S00239</strain>
    </source>
</reference>
<dbReference type="GO" id="GO:0006935">
    <property type="term" value="P:chemotaxis"/>
    <property type="evidence" value="ECO:0007669"/>
    <property type="project" value="TreeGrafter"/>
</dbReference>
<comment type="caution">
    <text evidence="5">The sequence shown here is derived from an EMBL/GenBank/DDBJ whole genome shotgun (WGS) entry which is preliminary data.</text>
</comment>
<dbReference type="GO" id="GO:0007165">
    <property type="term" value="P:signal transduction"/>
    <property type="evidence" value="ECO:0007669"/>
    <property type="project" value="UniProtKB-KW"/>
</dbReference>
<keyword evidence="3" id="KW-1133">Transmembrane helix</keyword>
<accession>A0A840L9M1</accession>
<name>A0A840L9M1_9BURK</name>
<dbReference type="InterPro" id="IPR051310">
    <property type="entry name" value="MCP_chemotaxis"/>
</dbReference>
<feature type="transmembrane region" description="Helical" evidence="3">
    <location>
        <begin position="67"/>
        <end position="84"/>
    </location>
</feature>
<dbReference type="Proteomes" id="UP000562027">
    <property type="component" value="Unassembled WGS sequence"/>
</dbReference>
<dbReference type="RefSeq" id="WP_184301709.1">
    <property type="nucleotide sequence ID" value="NZ_JACHLP010000006.1"/>
</dbReference>
<keyword evidence="2" id="KW-0807">Transducer</keyword>
<dbReference type="PANTHER" id="PTHR43531">
    <property type="entry name" value="PROTEIN ICFG"/>
    <property type="match status" value="1"/>
</dbReference>
<comment type="similarity">
    <text evidence="1">Belongs to the methyl-accepting chemotaxis (MCP) protein family.</text>
</comment>
<feature type="transmembrane region" description="Helical" evidence="3">
    <location>
        <begin position="16"/>
        <end position="35"/>
    </location>
</feature>
<dbReference type="PROSITE" id="PS50111">
    <property type="entry name" value="CHEMOTAXIS_TRANSDUC_2"/>
    <property type="match status" value="1"/>
</dbReference>
<evidence type="ECO:0000256" key="1">
    <source>
        <dbReference type="ARBA" id="ARBA00029447"/>
    </source>
</evidence>
<dbReference type="GO" id="GO:0005886">
    <property type="term" value="C:plasma membrane"/>
    <property type="evidence" value="ECO:0007669"/>
    <property type="project" value="TreeGrafter"/>
</dbReference>
<sequence length="515" mass="54562">MNTHPALLNSNKSQDITILLVVLLNAILALGLGYYTQALPLALKVALPCLLLAGLSYRYVGGRISSRLVLATVLVALVALQLQLTQGATNIHANVYVSLCLMLFYGDWRVIAFMGGLLGLHQLGFQALSSAQLPLYVHGTEGRWGQVADLGFLAVLSTFLIQGARQMQQRANERFELEFLVNAMGKDGPIRLNLDSIRTGSKVGGRLKDVQGRMSSALRLVREATFSVHGAAEEVGATSTELLSRTDKTANGLKDAAMSLEQITMIVQASARASKEALDMSHASSAMAIKGGDVVSQMVSAMQEIDQSSRRITDIISVIDMIAFQTNILALNAAVEAARAGEQGRGFAVVAGEVRRLAGRSAEAAKEIKTLIAASLETVERGAKLADVAGGTMVELVSSVKRVGEVFDNLTADNSEHAQGLEVVAASVKELDEVTRQNVHVAERSGEIAHELLGQSVALAEVLSTFRLGDDSAVTEFLKSARSAVEAAAQARAQMASRSVSAASEAGGGSNIDFF</sequence>
<evidence type="ECO:0000313" key="6">
    <source>
        <dbReference type="Proteomes" id="UP000562027"/>
    </source>
</evidence>
<evidence type="ECO:0000313" key="5">
    <source>
        <dbReference type="EMBL" id="MBB4844796.1"/>
    </source>
</evidence>
<dbReference type="PANTHER" id="PTHR43531:SF16">
    <property type="entry name" value="METHYL-ACCEPTING CHEMOTAXIS PROTEIN II"/>
    <property type="match status" value="1"/>
</dbReference>
<dbReference type="AlphaFoldDB" id="A0A840L9M1"/>
<feature type="transmembrane region" description="Helical" evidence="3">
    <location>
        <begin position="96"/>
        <end position="120"/>
    </location>
</feature>
<keyword evidence="6" id="KW-1185">Reference proteome</keyword>
<dbReference type="SUPFAM" id="SSF58104">
    <property type="entry name" value="Methyl-accepting chemotaxis protein (MCP) signaling domain"/>
    <property type="match status" value="1"/>
</dbReference>
<dbReference type="SMART" id="SM00283">
    <property type="entry name" value="MA"/>
    <property type="match status" value="1"/>
</dbReference>
<dbReference type="Pfam" id="PF00015">
    <property type="entry name" value="MCPsignal"/>
    <property type="match status" value="1"/>
</dbReference>
<evidence type="ECO:0000256" key="3">
    <source>
        <dbReference type="SAM" id="Phobius"/>
    </source>
</evidence>
<organism evidence="5 6">
    <name type="scientific">Roseateles oligotrophus</name>
    <dbReference type="NCBI Taxonomy" id="1769250"/>
    <lineage>
        <taxon>Bacteria</taxon>
        <taxon>Pseudomonadati</taxon>
        <taxon>Pseudomonadota</taxon>
        <taxon>Betaproteobacteria</taxon>
        <taxon>Burkholderiales</taxon>
        <taxon>Sphaerotilaceae</taxon>
        <taxon>Roseateles</taxon>
    </lineage>
</organism>
<gene>
    <name evidence="5" type="ORF">HNP55_003340</name>
</gene>
<evidence type="ECO:0000256" key="2">
    <source>
        <dbReference type="PROSITE-ProRule" id="PRU00284"/>
    </source>
</evidence>
<proteinExistence type="inferred from homology"/>
<protein>
    <submittedName>
        <fullName evidence="5">Methyl-accepting chemotaxis protein</fullName>
    </submittedName>
</protein>
<keyword evidence="3" id="KW-0812">Transmembrane</keyword>
<dbReference type="GO" id="GO:0004888">
    <property type="term" value="F:transmembrane signaling receptor activity"/>
    <property type="evidence" value="ECO:0007669"/>
    <property type="project" value="TreeGrafter"/>
</dbReference>